<keyword evidence="1" id="KW-0732">Signal</keyword>
<protein>
    <submittedName>
        <fullName evidence="4">Uncharacterized protein LOC113071680</fullName>
    </submittedName>
</protein>
<evidence type="ECO:0000313" key="3">
    <source>
        <dbReference type="Proteomes" id="UP000515129"/>
    </source>
</evidence>
<evidence type="ECO:0000313" key="4">
    <source>
        <dbReference type="RefSeq" id="XP_026100757.1"/>
    </source>
</evidence>
<dbReference type="InterPro" id="IPR036179">
    <property type="entry name" value="Ig-like_dom_sf"/>
</dbReference>
<feature type="domain" description="Ig-like" evidence="2">
    <location>
        <begin position="16"/>
        <end position="122"/>
    </location>
</feature>
<evidence type="ECO:0000259" key="2">
    <source>
        <dbReference type="PROSITE" id="PS50835"/>
    </source>
</evidence>
<dbReference type="Pfam" id="PF07686">
    <property type="entry name" value="V-set"/>
    <property type="match status" value="2"/>
</dbReference>
<reference evidence="4" key="1">
    <citation type="submission" date="2025-08" db="UniProtKB">
        <authorList>
            <consortium name="RefSeq"/>
        </authorList>
    </citation>
    <scope>IDENTIFICATION</scope>
    <source>
        <strain evidence="4">Wakin</strain>
        <tissue evidence="4">Muscle</tissue>
    </source>
</reference>
<dbReference type="AlphaFoldDB" id="A0A6P6MVY8"/>
<evidence type="ECO:0000256" key="1">
    <source>
        <dbReference type="SAM" id="SignalP"/>
    </source>
</evidence>
<dbReference type="PROSITE" id="PS50835">
    <property type="entry name" value="IG_LIKE"/>
    <property type="match status" value="1"/>
</dbReference>
<dbReference type="Proteomes" id="UP000515129">
    <property type="component" value="Unplaced"/>
</dbReference>
<feature type="signal peptide" evidence="1">
    <location>
        <begin position="1"/>
        <end position="24"/>
    </location>
</feature>
<sequence>MFIFYFLFSWNLAASPSVIALAEAEMTSVSVMEGDSVTLNPDLSKIQGMVLLLWRFGEKGSTIAQIDGNYILYEDYEVFRSRLKLDQTGSLTITNVRTNHSGLYKAEVSHNTGTSYIMFRVTVYESPSVIAGTETELKLMSVKEGDPVTLHVPQIQGDELIVWRFGDEGKLIAKADIEAKSSSLYDETERFRDRLKLDQTGSLTITNTRTTDSGEYKVKISSNKQTLYKRFIVTVSGVFGAETGEVKSVMEGDSVTLNPDLTQIQGFIQIQWRFGDPVIAQIDGKEISYPSHTEIFRDRLQLDQTGSLTIRNMRTKHSGLYKLQVDHSTGISLMKFTVTVYESPSVIAGTEAKMKIVSVMEGDPVTFHVPQIQGDELIVWRFGDEGKLIAKADIEAKSLSLYDDTDERFRDRLKLDQTGSLTITNTRTTDSGEYKVKISSNKQTLYKRFTVTVSGVFGAETGEVKSVMEGDSVTLNPDLTQIQGFIQIEWRFGDPVIAQIDGKEISYPSHTEIFRDRLQLDQTGSLTIRNMRTKHSGLYKLQVDHSTGISLMKFTVTVYESPSVIAAGVTELKLMSVKEGDPVTLHVPQIQGDELIVWRFGDEGKLIAKADIETKSSSLYDETDERFRDRLQLDQTGSLTITNTRTTDSGEYKVKISSNKQTLYKRFTVTVNSK</sequence>
<dbReference type="Gene3D" id="2.60.40.10">
    <property type="entry name" value="Immunoglobulins"/>
    <property type="match status" value="6"/>
</dbReference>
<dbReference type="InterPro" id="IPR013783">
    <property type="entry name" value="Ig-like_fold"/>
</dbReference>
<organism evidence="3 4">
    <name type="scientific">Carassius auratus</name>
    <name type="common">Goldfish</name>
    <dbReference type="NCBI Taxonomy" id="7957"/>
    <lineage>
        <taxon>Eukaryota</taxon>
        <taxon>Metazoa</taxon>
        <taxon>Chordata</taxon>
        <taxon>Craniata</taxon>
        <taxon>Vertebrata</taxon>
        <taxon>Euteleostomi</taxon>
        <taxon>Actinopterygii</taxon>
        <taxon>Neopterygii</taxon>
        <taxon>Teleostei</taxon>
        <taxon>Ostariophysi</taxon>
        <taxon>Cypriniformes</taxon>
        <taxon>Cyprinidae</taxon>
        <taxon>Cyprininae</taxon>
        <taxon>Carassius</taxon>
    </lineage>
</organism>
<dbReference type="GeneID" id="113071680"/>
<dbReference type="PANTHER" id="PTHR21063:SF4">
    <property type="entry name" value="CD48 ANTIGEN-RELATED"/>
    <property type="match status" value="1"/>
</dbReference>
<dbReference type="KEGG" id="caua:113071680"/>
<dbReference type="InterPro" id="IPR013106">
    <property type="entry name" value="Ig_V-set"/>
</dbReference>
<dbReference type="InterPro" id="IPR007110">
    <property type="entry name" value="Ig-like_dom"/>
</dbReference>
<feature type="chain" id="PRO_5028279663" evidence="1">
    <location>
        <begin position="25"/>
        <end position="674"/>
    </location>
</feature>
<dbReference type="SMART" id="SM00409">
    <property type="entry name" value="IG"/>
    <property type="match status" value="6"/>
</dbReference>
<name>A0A6P6MVY8_CARAU</name>
<dbReference type="InterPro" id="IPR003599">
    <property type="entry name" value="Ig_sub"/>
</dbReference>
<dbReference type="RefSeq" id="XP_026100757.1">
    <property type="nucleotide sequence ID" value="XM_026244972.1"/>
</dbReference>
<accession>A0A6P6MVY8</accession>
<gene>
    <name evidence="4" type="primary">LOC113071680</name>
</gene>
<dbReference type="PANTHER" id="PTHR21063">
    <property type="entry name" value="LFA-3"/>
    <property type="match status" value="1"/>
</dbReference>
<dbReference type="OrthoDB" id="8913515at2759"/>
<keyword evidence="3" id="KW-1185">Reference proteome</keyword>
<proteinExistence type="predicted"/>
<dbReference type="SUPFAM" id="SSF48726">
    <property type="entry name" value="Immunoglobulin"/>
    <property type="match status" value="6"/>
</dbReference>